<dbReference type="RefSeq" id="WP_090860096.1">
    <property type="nucleotide sequence ID" value="NZ_FMZM01000012.1"/>
</dbReference>
<organism evidence="3 4">
    <name type="scientific">Nocardioides lianchengensis</name>
    <dbReference type="NCBI Taxonomy" id="1045774"/>
    <lineage>
        <taxon>Bacteria</taxon>
        <taxon>Bacillati</taxon>
        <taxon>Actinomycetota</taxon>
        <taxon>Actinomycetes</taxon>
        <taxon>Propionibacteriales</taxon>
        <taxon>Nocardioidaceae</taxon>
        <taxon>Nocardioides</taxon>
    </lineage>
</organism>
<feature type="domain" description="CBS" evidence="2">
    <location>
        <begin position="83"/>
        <end position="143"/>
    </location>
</feature>
<sequence length="195" mass="20863">MLVTDVMTREVVTVRRDATVKETLGLLASYRVTALPVVDDDGRLVGVVSEADLIRESVPSDPRTHLGPLPAAPHPPRRVDEVFTPRPVTVRPYDDLAVAVELMTTTSVKSLPVVDELGRVAGVVARSDVVRMLARADGVIEAELDDTYRSLGHPDWLVTVTDGSVEVVGPMGGGERSLAEVVARTVPGVVEVRVG</sequence>
<dbReference type="Pfam" id="PF00571">
    <property type="entry name" value="CBS"/>
    <property type="match status" value="2"/>
</dbReference>
<proteinExistence type="predicted"/>
<dbReference type="SMART" id="SM00116">
    <property type="entry name" value="CBS"/>
    <property type="match status" value="2"/>
</dbReference>
<evidence type="ECO:0000313" key="3">
    <source>
        <dbReference type="EMBL" id="SDD90779.1"/>
    </source>
</evidence>
<dbReference type="InterPro" id="IPR051257">
    <property type="entry name" value="Diverse_CBS-Domain"/>
</dbReference>
<dbReference type="SUPFAM" id="SSF54631">
    <property type="entry name" value="CBS-domain pair"/>
    <property type="match status" value="1"/>
</dbReference>
<dbReference type="CDD" id="cd04586">
    <property type="entry name" value="CBS_pair_BON_assoc"/>
    <property type="match status" value="1"/>
</dbReference>
<dbReference type="InterPro" id="IPR000644">
    <property type="entry name" value="CBS_dom"/>
</dbReference>
<evidence type="ECO:0000313" key="4">
    <source>
        <dbReference type="Proteomes" id="UP000199034"/>
    </source>
</evidence>
<evidence type="ECO:0000259" key="2">
    <source>
        <dbReference type="PROSITE" id="PS51371"/>
    </source>
</evidence>
<feature type="domain" description="CBS" evidence="2">
    <location>
        <begin position="7"/>
        <end position="69"/>
    </location>
</feature>
<dbReference type="PROSITE" id="PS51371">
    <property type="entry name" value="CBS"/>
    <property type="match status" value="2"/>
</dbReference>
<dbReference type="PANTHER" id="PTHR43080:SF26">
    <property type="entry name" value="REGULATORY PROTEIN"/>
    <property type="match status" value="1"/>
</dbReference>
<dbReference type="EMBL" id="FMZM01000012">
    <property type="protein sequence ID" value="SDD90779.1"/>
    <property type="molecule type" value="Genomic_DNA"/>
</dbReference>
<dbReference type="Proteomes" id="UP000199034">
    <property type="component" value="Unassembled WGS sequence"/>
</dbReference>
<accession>A0A1G6YK62</accession>
<dbReference type="OrthoDB" id="9799454at2"/>
<reference evidence="3 4" key="1">
    <citation type="submission" date="2016-10" db="EMBL/GenBank/DDBJ databases">
        <authorList>
            <person name="de Groot N.N."/>
        </authorList>
    </citation>
    <scope>NUCLEOTIDE SEQUENCE [LARGE SCALE GENOMIC DNA]</scope>
    <source>
        <strain evidence="3 4">CGMCC 4.6858</strain>
    </source>
</reference>
<gene>
    <name evidence="3" type="ORF">SAMN05421872_11280</name>
</gene>
<dbReference type="PANTHER" id="PTHR43080">
    <property type="entry name" value="CBS DOMAIN-CONTAINING PROTEIN CBSX3, MITOCHONDRIAL"/>
    <property type="match status" value="1"/>
</dbReference>
<dbReference type="AlphaFoldDB" id="A0A1G6YK62"/>
<dbReference type="InterPro" id="IPR046342">
    <property type="entry name" value="CBS_dom_sf"/>
</dbReference>
<dbReference type="Gene3D" id="3.10.580.10">
    <property type="entry name" value="CBS-domain"/>
    <property type="match status" value="1"/>
</dbReference>
<keyword evidence="4" id="KW-1185">Reference proteome</keyword>
<dbReference type="STRING" id="1045774.SAMN05421872_11280"/>
<keyword evidence="1" id="KW-0129">CBS domain</keyword>
<evidence type="ECO:0000256" key="1">
    <source>
        <dbReference type="ARBA" id="ARBA00023122"/>
    </source>
</evidence>
<protein>
    <submittedName>
        <fullName evidence="3">CBS domain-containing protein</fullName>
    </submittedName>
</protein>
<name>A0A1G6YK62_9ACTN</name>